<sequence>MIESESVAPGSLKGVLSGKHYNRCVRAHKMIYEAMERLRFQAFEKTLSTLEKGDIHAIDINVQEGKERRKFMEICASDKVTDMKMLYDLFIEKQCEENPLFAFWSKYIEMLIVAASITQNWTVQRQDEYGFSSVACDQTIEQTLNRDSKMKGGMVGMTLNKGAVHRWLMGQAERSAITKQCEAMANVTEVTRLRKNLDKTRIEADEKAVEDVTKTIKSMINPFANEHDELVHLTSGTIAPLEVAEDMKTMLQKGETTAVEFMKTHIIGSEPNIYSALKKTKLQTYSVVGKKVTSKSKKG</sequence>
<dbReference type="PANTHER" id="PTHR47018:SF3">
    <property type="entry name" value="MYCBP-ASSOCIATED PROTEIN"/>
    <property type="match status" value="1"/>
</dbReference>
<evidence type="ECO:0000313" key="2">
    <source>
        <dbReference type="Proteomes" id="UP001152795"/>
    </source>
</evidence>
<proteinExistence type="predicted"/>
<reference evidence="1" key="1">
    <citation type="submission" date="2020-04" db="EMBL/GenBank/DDBJ databases">
        <authorList>
            <person name="Alioto T."/>
            <person name="Alioto T."/>
            <person name="Gomez Garrido J."/>
        </authorList>
    </citation>
    <scope>NUCLEOTIDE SEQUENCE</scope>
    <source>
        <strain evidence="1">A484AB</strain>
    </source>
</reference>
<gene>
    <name evidence="1" type="ORF">PACLA_8A071890</name>
</gene>
<evidence type="ECO:0000313" key="1">
    <source>
        <dbReference type="EMBL" id="CAB3982080.1"/>
    </source>
</evidence>
<name>A0A6S7G993_PARCT</name>
<dbReference type="PANTHER" id="PTHR47018">
    <property type="entry name" value="CXC DOMAIN-CONTAINING PROTEIN-RELATED"/>
    <property type="match status" value="1"/>
</dbReference>
<accession>A0A6S7G993</accession>
<protein>
    <submittedName>
        <fullName evidence="1">Uncharacterized protein</fullName>
    </submittedName>
</protein>
<dbReference type="Proteomes" id="UP001152795">
    <property type="component" value="Unassembled WGS sequence"/>
</dbReference>
<comment type="caution">
    <text evidence="1">The sequence shown here is derived from an EMBL/GenBank/DDBJ whole genome shotgun (WGS) entry which is preliminary data.</text>
</comment>
<organism evidence="1 2">
    <name type="scientific">Paramuricea clavata</name>
    <name type="common">Red gorgonian</name>
    <name type="synonym">Violescent sea-whip</name>
    <dbReference type="NCBI Taxonomy" id="317549"/>
    <lineage>
        <taxon>Eukaryota</taxon>
        <taxon>Metazoa</taxon>
        <taxon>Cnidaria</taxon>
        <taxon>Anthozoa</taxon>
        <taxon>Octocorallia</taxon>
        <taxon>Malacalcyonacea</taxon>
        <taxon>Plexauridae</taxon>
        <taxon>Paramuricea</taxon>
    </lineage>
</organism>
<dbReference type="OrthoDB" id="5986443at2759"/>
<keyword evidence="2" id="KW-1185">Reference proteome</keyword>
<dbReference type="AlphaFoldDB" id="A0A6S7G993"/>
<dbReference type="EMBL" id="CACRXK020000462">
    <property type="protein sequence ID" value="CAB3982080.1"/>
    <property type="molecule type" value="Genomic_DNA"/>
</dbReference>